<dbReference type="PROSITE" id="PS51387">
    <property type="entry name" value="FAD_PCMH"/>
    <property type="match status" value="1"/>
</dbReference>
<organism evidence="4 5">
    <name type="scientific">Chlamydomonas eustigma</name>
    <dbReference type="NCBI Taxonomy" id="1157962"/>
    <lineage>
        <taxon>Eukaryota</taxon>
        <taxon>Viridiplantae</taxon>
        <taxon>Chlorophyta</taxon>
        <taxon>core chlorophytes</taxon>
        <taxon>Chlorophyceae</taxon>
        <taxon>CS clade</taxon>
        <taxon>Chlamydomonadales</taxon>
        <taxon>Chlamydomonadaceae</taxon>
        <taxon>Chlamydomonas</taxon>
    </lineage>
</organism>
<dbReference type="InterPro" id="IPR016167">
    <property type="entry name" value="FAD-bd_PCMH_sub1"/>
</dbReference>
<dbReference type="PANTHER" id="PTHR43762:SF5">
    <property type="entry name" value="FAD-BINDING PCMH-TYPE DOMAIN-CONTAINING PROTEIN"/>
    <property type="match status" value="1"/>
</dbReference>
<name>A0A250XQH3_9CHLO</name>
<evidence type="ECO:0000256" key="1">
    <source>
        <dbReference type="ARBA" id="ARBA00001974"/>
    </source>
</evidence>
<evidence type="ECO:0000313" key="4">
    <source>
        <dbReference type="EMBL" id="GAX85296.1"/>
    </source>
</evidence>
<dbReference type="InterPro" id="IPR016166">
    <property type="entry name" value="FAD-bd_PCMH"/>
</dbReference>
<dbReference type="STRING" id="1157962.A0A250XQH3"/>
<dbReference type="InterPro" id="IPR016169">
    <property type="entry name" value="FAD-bd_PCMH_sub2"/>
</dbReference>
<dbReference type="SUPFAM" id="SSF56176">
    <property type="entry name" value="FAD-binding/transporter-associated domain-like"/>
    <property type="match status" value="1"/>
</dbReference>
<dbReference type="Gene3D" id="3.30.43.10">
    <property type="entry name" value="Uridine Diphospho-n-acetylenolpyruvylglucosamine Reductase, domain 2"/>
    <property type="match status" value="1"/>
</dbReference>
<keyword evidence="2" id="KW-0732">Signal</keyword>
<feature type="signal peptide" evidence="2">
    <location>
        <begin position="1"/>
        <end position="28"/>
    </location>
</feature>
<dbReference type="Proteomes" id="UP000232323">
    <property type="component" value="Unassembled WGS sequence"/>
</dbReference>
<evidence type="ECO:0000313" key="5">
    <source>
        <dbReference type="Proteomes" id="UP000232323"/>
    </source>
</evidence>
<dbReference type="Gene3D" id="3.30.465.10">
    <property type="match status" value="1"/>
</dbReference>
<dbReference type="EMBL" id="BEGY01000161">
    <property type="protein sequence ID" value="GAX85296.1"/>
    <property type="molecule type" value="Genomic_DNA"/>
</dbReference>
<proteinExistence type="predicted"/>
<dbReference type="GO" id="GO:0016899">
    <property type="term" value="F:oxidoreductase activity, acting on the CH-OH group of donors, oxygen as acceptor"/>
    <property type="evidence" value="ECO:0007669"/>
    <property type="project" value="InterPro"/>
</dbReference>
<dbReference type="Pfam" id="PF01565">
    <property type="entry name" value="FAD_binding_4"/>
    <property type="match status" value="1"/>
</dbReference>
<comment type="cofactor">
    <cofactor evidence="1">
        <name>FAD</name>
        <dbReference type="ChEBI" id="CHEBI:57692"/>
    </cofactor>
</comment>
<dbReference type="GO" id="GO:0071949">
    <property type="term" value="F:FAD binding"/>
    <property type="evidence" value="ECO:0007669"/>
    <property type="project" value="InterPro"/>
</dbReference>
<dbReference type="OrthoDB" id="610608at2759"/>
<dbReference type="InterPro" id="IPR036318">
    <property type="entry name" value="FAD-bd_PCMH-like_sf"/>
</dbReference>
<dbReference type="InterPro" id="IPR006094">
    <property type="entry name" value="Oxid_FAD_bind_N"/>
</dbReference>
<sequence>MRVLQVVLAAGVMYFLLQILGIIPLAQGAPPVDVSNYQNEYPCNNDTVRIVWPRTVADVQAAVKVHTSVKAVGEGHSWNKPFMCASSSATQNPILAQTNVAGFHLVTSSETTASSSAANIILTTIRPLKIVVDESIPAVDVDAGVKTIDLLRYLGNYVTQLSPTGYTLPAFPWFVYQTIGGAVSTGSHGSSLAWGSLSNQLLGVTMVLANGTLRTFTPETDPFLMRAVRVAVGQLGIITNLRFRLIKEQPVQRFLQSLSSSSFLKLMETAQQQYMSNQTLPSWLNETEFFWITQDSEFLMVSFTRGDVSSPETRHEVLASFNMPDNTTMYNTSWQLLQDPALNRLDALPLNHSAHFGPDGLGALAQDYTGALLNTFINAPLPQLIISTYSNNSATLKAGQAVEAAEVLKPLVAQLSSHEGSDGGHERRRSLQKLHDQQLTVKNRRLFQTSAAIARQRVMQADSDDGGASHSATENVTGGYFEHDHGGITKASNGDPYAGLLSMDEAVALGNNWDIPPKKDALAYYAAPNMAEALISISRAGVLSIASNNTPEAHESYLYQPDALLDNIRTVRYDQYEVAVPVSTMGDCFKGLLDMVYEGDIDSLNETQKAKDKGFRTAPLIRVLGQEDGLLAYTGDVPRIFVNVEDYIFYNAGEQINTAFKAVMAHLRSSPACGNTGLEGAGGRLHWGESRWFGSSHCCL</sequence>
<feature type="domain" description="FAD-binding PCMH-type" evidence="3">
    <location>
        <begin position="43"/>
        <end position="248"/>
    </location>
</feature>
<reference evidence="4 5" key="1">
    <citation type="submission" date="2017-08" db="EMBL/GenBank/DDBJ databases">
        <title>Acidophilic green algal genome provides insights into adaptation to an acidic environment.</title>
        <authorList>
            <person name="Hirooka S."/>
            <person name="Hirose Y."/>
            <person name="Kanesaki Y."/>
            <person name="Higuchi S."/>
            <person name="Fujiwara T."/>
            <person name="Onuma R."/>
            <person name="Era A."/>
            <person name="Ohbayashi R."/>
            <person name="Uzuka A."/>
            <person name="Nozaki H."/>
            <person name="Yoshikawa H."/>
            <person name="Miyagishima S.Y."/>
        </authorList>
    </citation>
    <scope>NUCLEOTIDE SEQUENCE [LARGE SCALE GENOMIC DNA]</scope>
    <source>
        <strain evidence="4 5">NIES-2499</strain>
    </source>
</reference>
<feature type="chain" id="PRO_5012919532" description="FAD-binding PCMH-type domain-containing protein" evidence="2">
    <location>
        <begin position="29"/>
        <end position="700"/>
    </location>
</feature>
<gene>
    <name evidence="4" type="ORF">CEUSTIGMA_g12713.t1</name>
</gene>
<keyword evidence="5" id="KW-1185">Reference proteome</keyword>
<accession>A0A250XQH3</accession>
<dbReference type="AlphaFoldDB" id="A0A250XQH3"/>
<dbReference type="InterPro" id="IPR010031">
    <property type="entry name" value="FAD_lactone_oxidase-like"/>
</dbReference>
<comment type="caution">
    <text evidence="4">The sequence shown here is derived from an EMBL/GenBank/DDBJ whole genome shotgun (WGS) entry which is preliminary data.</text>
</comment>
<evidence type="ECO:0000256" key="2">
    <source>
        <dbReference type="SAM" id="SignalP"/>
    </source>
</evidence>
<protein>
    <recommendedName>
        <fullName evidence="3">FAD-binding PCMH-type domain-containing protein</fullName>
    </recommendedName>
</protein>
<dbReference type="PANTHER" id="PTHR43762">
    <property type="entry name" value="L-GULONOLACTONE OXIDASE"/>
    <property type="match status" value="1"/>
</dbReference>
<evidence type="ECO:0000259" key="3">
    <source>
        <dbReference type="PROSITE" id="PS51387"/>
    </source>
</evidence>